<evidence type="ECO:0000256" key="6">
    <source>
        <dbReference type="ARBA" id="ARBA00023136"/>
    </source>
</evidence>
<dbReference type="GO" id="GO:0005886">
    <property type="term" value="C:plasma membrane"/>
    <property type="evidence" value="ECO:0007669"/>
    <property type="project" value="UniProtKB-SubCell"/>
</dbReference>
<dbReference type="Gene3D" id="1.20.120.140">
    <property type="entry name" value="Signal recognition particle SRP54, nucleotide-binding domain"/>
    <property type="match status" value="1"/>
</dbReference>
<dbReference type="InterPro" id="IPR013822">
    <property type="entry name" value="Signal_recog_particl_SRP54_hlx"/>
</dbReference>
<sequence length="368" mass="38959">MFSFFKKKPKPEDLAAPQAAATPIAEATAPVNPSSPSTAEPLAPAAPAVIPAPAPAVTPVEPEAPRKQSWTERLKAGLSKTRDKLGKSLAGLFGGGKIDEDLYEELETVLLTADMGVPATMHLLKDVRERVTLRGLKDASELKQALKDSLTELIAPLQIPLDTSGHQPCVIMLAGVNGAGKTTSIGKLAKYFQSQGKSVLLAAGDTFRAAAREQLMAWGERNNVTVIAQQGGDSAAVCYDAIQAAVARKIDIVLADTAGRLPTQLHLMEEIRKVKRVIDKALPGAPHEVILVLDANIGQNALTQVKAFDDALGLTGLILTKLDGTAKGGVIAAIAREHPVPLRFIGVGEGLDDLRPFLARDYIDALFD</sequence>
<dbReference type="SUPFAM" id="SSF52540">
    <property type="entry name" value="P-loop containing nucleoside triphosphate hydrolases"/>
    <property type="match status" value="1"/>
</dbReference>
<comment type="caution">
    <text evidence="13">The sequence shown here is derived from an EMBL/GenBank/DDBJ whole genome shotgun (WGS) entry which is preliminary data.</text>
</comment>
<dbReference type="SMART" id="SM00963">
    <property type="entry name" value="SRP54_N"/>
    <property type="match status" value="1"/>
</dbReference>
<protein>
    <recommendedName>
        <fullName evidence="10">Signal recognition particle receptor FtsY</fullName>
        <shortName evidence="10">SRP receptor</shortName>
        <ecNumber evidence="10">3.6.5.4</ecNumber>
    </recommendedName>
</protein>
<comment type="similarity">
    <text evidence="10">Belongs to the GTP-binding SRP family. FtsY subfamily.</text>
</comment>
<reference evidence="13 14" key="1">
    <citation type="submission" date="2018-05" db="EMBL/GenBank/DDBJ databases">
        <title>Genomic Encyclopedia of Type Strains, Phase IV (KMG-IV): sequencing the most valuable type-strain genomes for metagenomic binning, comparative biology and taxonomic classification.</title>
        <authorList>
            <person name="Goeker M."/>
        </authorList>
    </citation>
    <scope>NUCLEOTIDE SEQUENCE [LARGE SCALE GENOMIC DNA]</scope>
    <source>
        <strain evidence="13 14">DSM 29661</strain>
    </source>
</reference>
<dbReference type="SUPFAM" id="SSF47364">
    <property type="entry name" value="Domain of the SRP/SRP receptor G-proteins"/>
    <property type="match status" value="1"/>
</dbReference>
<dbReference type="PROSITE" id="PS00300">
    <property type="entry name" value="SRP54"/>
    <property type="match status" value="1"/>
</dbReference>
<evidence type="ECO:0000256" key="2">
    <source>
        <dbReference type="ARBA" id="ARBA00022490"/>
    </source>
</evidence>
<comment type="function">
    <text evidence="9 10">Involved in targeting and insertion of nascent membrane proteins into the cytoplasmic membrane. Acts as a receptor for the complex formed by the signal recognition particle (SRP) and the ribosome-nascent chain (RNC). Interaction with SRP-RNC leads to the transfer of the RNC complex to the Sec translocase for insertion into the membrane, the hydrolysis of GTP by both Ffh and FtsY, and the dissociation of the SRP-FtsY complex into the individual components.</text>
</comment>
<dbReference type="Pfam" id="PF00448">
    <property type="entry name" value="SRP54"/>
    <property type="match status" value="1"/>
</dbReference>
<dbReference type="EC" id="3.6.5.4" evidence="10"/>
<comment type="catalytic activity">
    <reaction evidence="8 10">
        <text>GTP + H2O = GDP + phosphate + H(+)</text>
        <dbReference type="Rhea" id="RHEA:19669"/>
        <dbReference type="ChEBI" id="CHEBI:15377"/>
        <dbReference type="ChEBI" id="CHEBI:15378"/>
        <dbReference type="ChEBI" id="CHEBI:37565"/>
        <dbReference type="ChEBI" id="CHEBI:43474"/>
        <dbReference type="ChEBI" id="CHEBI:58189"/>
        <dbReference type="EC" id="3.6.5.4"/>
    </reaction>
</comment>
<dbReference type="EMBL" id="QJKI01000005">
    <property type="protein sequence ID" value="PXX79927.1"/>
    <property type="molecule type" value="Genomic_DNA"/>
</dbReference>
<comment type="subcellular location">
    <subcellularLocation>
        <location evidence="10">Cell membrane</location>
        <topology evidence="10">Peripheral membrane protein</topology>
        <orientation evidence="10">Cytoplasmic side</orientation>
    </subcellularLocation>
    <subcellularLocation>
        <location evidence="10">Cytoplasm</location>
    </subcellularLocation>
</comment>
<dbReference type="GO" id="GO:0005525">
    <property type="term" value="F:GTP binding"/>
    <property type="evidence" value="ECO:0007669"/>
    <property type="project" value="UniProtKB-UniRule"/>
</dbReference>
<name>A0A318LE53_9NEIS</name>
<organism evidence="13 14">
    <name type="scientific">Rivihabitans pingtungensis</name>
    <dbReference type="NCBI Taxonomy" id="1054498"/>
    <lineage>
        <taxon>Bacteria</taxon>
        <taxon>Pseudomonadati</taxon>
        <taxon>Pseudomonadota</taxon>
        <taxon>Betaproteobacteria</taxon>
        <taxon>Neisseriales</taxon>
        <taxon>Aquaspirillaceae</taxon>
        <taxon>Rivihabitans</taxon>
    </lineage>
</organism>
<keyword evidence="14" id="KW-1185">Reference proteome</keyword>
<gene>
    <name evidence="10" type="primary">ftsY</name>
    <name evidence="13" type="ORF">DFR34_105131</name>
</gene>
<keyword evidence="1 10" id="KW-1003">Cell membrane</keyword>
<dbReference type="NCBIfam" id="TIGR00064">
    <property type="entry name" value="ftsY"/>
    <property type="match status" value="1"/>
</dbReference>
<dbReference type="FunFam" id="3.40.50.300:FF:000053">
    <property type="entry name" value="Signal recognition particle receptor FtsY"/>
    <property type="match status" value="1"/>
</dbReference>
<keyword evidence="7 10" id="KW-0675">Receptor</keyword>
<dbReference type="CDD" id="cd17874">
    <property type="entry name" value="FtsY"/>
    <property type="match status" value="1"/>
</dbReference>
<evidence type="ECO:0000313" key="13">
    <source>
        <dbReference type="EMBL" id="PXX79927.1"/>
    </source>
</evidence>
<accession>A0A318LE53</accession>
<keyword evidence="6 10" id="KW-0472">Membrane</keyword>
<evidence type="ECO:0000313" key="14">
    <source>
        <dbReference type="Proteomes" id="UP000247555"/>
    </source>
</evidence>
<dbReference type="InterPro" id="IPR027417">
    <property type="entry name" value="P-loop_NTPase"/>
</dbReference>
<evidence type="ECO:0000256" key="8">
    <source>
        <dbReference type="ARBA" id="ARBA00048027"/>
    </source>
</evidence>
<feature type="binding site" evidence="10">
    <location>
        <begin position="256"/>
        <end position="260"/>
    </location>
    <ligand>
        <name>GTP</name>
        <dbReference type="ChEBI" id="CHEBI:37565"/>
    </ligand>
</feature>
<dbReference type="FunFam" id="1.20.120.140:FF:000002">
    <property type="entry name" value="Signal recognition particle receptor FtsY"/>
    <property type="match status" value="1"/>
</dbReference>
<dbReference type="Proteomes" id="UP000247555">
    <property type="component" value="Unassembled WGS sequence"/>
</dbReference>
<comment type="subunit">
    <text evidence="10">Part of the signal recognition particle protein translocation system, which is composed of SRP and FtsY. SRP is a ribonucleoprotein composed of Ffh and a 4.5S RNA molecule.</text>
</comment>
<dbReference type="SMART" id="SM00382">
    <property type="entry name" value="AAA"/>
    <property type="match status" value="1"/>
</dbReference>
<keyword evidence="3 10" id="KW-0547">Nucleotide-binding</keyword>
<keyword evidence="4 10" id="KW-0378">Hydrolase</keyword>
<dbReference type="SMART" id="SM00962">
    <property type="entry name" value="SRP54"/>
    <property type="match status" value="1"/>
</dbReference>
<proteinExistence type="inferred from homology"/>
<dbReference type="OrthoDB" id="9804720at2"/>
<dbReference type="AlphaFoldDB" id="A0A318LE53"/>
<dbReference type="GO" id="GO:0006614">
    <property type="term" value="P:SRP-dependent cotranslational protein targeting to membrane"/>
    <property type="evidence" value="ECO:0007669"/>
    <property type="project" value="InterPro"/>
</dbReference>
<dbReference type="PANTHER" id="PTHR43134:SF1">
    <property type="entry name" value="SIGNAL RECOGNITION PARTICLE RECEPTOR SUBUNIT ALPHA"/>
    <property type="match status" value="1"/>
</dbReference>
<dbReference type="InterPro" id="IPR036225">
    <property type="entry name" value="SRP/SRP_N"/>
</dbReference>
<dbReference type="HAMAP" id="MF_00920">
    <property type="entry name" value="FtsY"/>
    <property type="match status" value="1"/>
</dbReference>
<evidence type="ECO:0000256" key="9">
    <source>
        <dbReference type="ARBA" id="ARBA00053570"/>
    </source>
</evidence>
<dbReference type="Pfam" id="PF02881">
    <property type="entry name" value="SRP54_N"/>
    <property type="match status" value="1"/>
</dbReference>
<evidence type="ECO:0000256" key="7">
    <source>
        <dbReference type="ARBA" id="ARBA00023170"/>
    </source>
</evidence>
<feature type="binding site" evidence="10">
    <location>
        <begin position="320"/>
        <end position="323"/>
    </location>
    <ligand>
        <name>GTP</name>
        <dbReference type="ChEBI" id="CHEBI:37565"/>
    </ligand>
</feature>
<keyword evidence="2 10" id="KW-0963">Cytoplasm</keyword>
<dbReference type="Gene3D" id="3.40.50.300">
    <property type="entry name" value="P-loop containing nucleotide triphosphate hydrolases"/>
    <property type="match status" value="1"/>
</dbReference>
<dbReference type="InterPro" id="IPR004390">
    <property type="entry name" value="SR_rcpt_FtsY"/>
</dbReference>
<evidence type="ECO:0000256" key="4">
    <source>
        <dbReference type="ARBA" id="ARBA00022801"/>
    </source>
</evidence>
<evidence type="ECO:0000256" key="11">
    <source>
        <dbReference type="SAM" id="MobiDB-lite"/>
    </source>
</evidence>
<dbReference type="PANTHER" id="PTHR43134">
    <property type="entry name" value="SIGNAL RECOGNITION PARTICLE RECEPTOR SUBUNIT ALPHA"/>
    <property type="match status" value="1"/>
</dbReference>
<feature type="compositionally biased region" description="Low complexity" evidence="11">
    <location>
        <begin position="15"/>
        <end position="49"/>
    </location>
</feature>
<dbReference type="InterPro" id="IPR042101">
    <property type="entry name" value="SRP54_N_sf"/>
</dbReference>
<evidence type="ECO:0000256" key="10">
    <source>
        <dbReference type="HAMAP-Rule" id="MF_00920"/>
    </source>
</evidence>
<evidence type="ECO:0000256" key="1">
    <source>
        <dbReference type="ARBA" id="ARBA00022475"/>
    </source>
</evidence>
<dbReference type="GO" id="GO:0003924">
    <property type="term" value="F:GTPase activity"/>
    <property type="evidence" value="ECO:0007669"/>
    <property type="project" value="UniProtKB-UniRule"/>
</dbReference>
<dbReference type="InterPro" id="IPR003593">
    <property type="entry name" value="AAA+_ATPase"/>
</dbReference>
<dbReference type="GO" id="GO:0005737">
    <property type="term" value="C:cytoplasm"/>
    <property type="evidence" value="ECO:0007669"/>
    <property type="project" value="UniProtKB-SubCell"/>
</dbReference>
<evidence type="ECO:0000256" key="5">
    <source>
        <dbReference type="ARBA" id="ARBA00023134"/>
    </source>
</evidence>
<feature type="domain" description="SRP54-type proteins GTP-binding" evidence="12">
    <location>
        <begin position="341"/>
        <end position="354"/>
    </location>
</feature>
<dbReference type="GO" id="GO:0005047">
    <property type="term" value="F:signal recognition particle binding"/>
    <property type="evidence" value="ECO:0007669"/>
    <property type="project" value="TreeGrafter"/>
</dbReference>
<dbReference type="RefSeq" id="WP_110390215.1">
    <property type="nucleotide sequence ID" value="NZ_QJKI01000005.1"/>
</dbReference>
<feature type="binding site" evidence="10">
    <location>
        <begin position="175"/>
        <end position="182"/>
    </location>
    <ligand>
        <name>GTP</name>
        <dbReference type="ChEBI" id="CHEBI:37565"/>
    </ligand>
</feature>
<evidence type="ECO:0000256" key="3">
    <source>
        <dbReference type="ARBA" id="ARBA00022741"/>
    </source>
</evidence>
<feature type="region of interest" description="Disordered" evidence="11">
    <location>
        <begin position="1"/>
        <end position="69"/>
    </location>
</feature>
<dbReference type="InterPro" id="IPR000897">
    <property type="entry name" value="SRP54_GTPase_dom"/>
</dbReference>
<evidence type="ECO:0000259" key="12">
    <source>
        <dbReference type="PROSITE" id="PS00300"/>
    </source>
</evidence>
<keyword evidence="5 10" id="KW-0342">GTP-binding</keyword>